<reference evidence="2" key="1">
    <citation type="journal article" date="2010" name="Nat. Biotechnol.">
        <title>Draft genome sequence of the oilseed species Ricinus communis.</title>
        <authorList>
            <person name="Chan A.P."/>
            <person name="Crabtree J."/>
            <person name="Zhao Q."/>
            <person name="Lorenzi H."/>
            <person name="Orvis J."/>
            <person name="Puiu D."/>
            <person name="Melake-Berhan A."/>
            <person name="Jones K.M."/>
            <person name="Redman J."/>
            <person name="Chen G."/>
            <person name="Cahoon E.B."/>
            <person name="Gedil M."/>
            <person name="Stanke M."/>
            <person name="Haas B.J."/>
            <person name="Wortman J.R."/>
            <person name="Fraser-Liggett C.M."/>
            <person name="Ravel J."/>
            <person name="Rabinowicz P.D."/>
        </authorList>
    </citation>
    <scope>NUCLEOTIDE SEQUENCE [LARGE SCALE GENOMIC DNA]</scope>
    <source>
        <strain evidence="2">cv. Hale</strain>
    </source>
</reference>
<dbReference type="EMBL" id="EQ974000">
    <property type="protein sequence ID" value="EEF35972.1"/>
    <property type="molecule type" value="Genomic_DNA"/>
</dbReference>
<name>B9SK77_RICCO</name>
<dbReference type="AlphaFoldDB" id="B9SK77"/>
<organism evidence="1 2">
    <name type="scientific">Ricinus communis</name>
    <name type="common">Castor bean</name>
    <dbReference type="NCBI Taxonomy" id="3988"/>
    <lineage>
        <taxon>Eukaryota</taxon>
        <taxon>Viridiplantae</taxon>
        <taxon>Streptophyta</taxon>
        <taxon>Embryophyta</taxon>
        <taxon>Tracheophyta</taxon>
        <taxon>Spermatophyta</taxon>
        <taxon>Magnoliopsida</taxon>
        <taxon>eudicotyledons</taxon>
        <taxon>Gunneridae</taxon>
        <taxon>Pentapetalae</taxon>
        <taxon>rosids</taxon>
        <taxon>fabids</taxon>
        <taxon>Malpighiales</taxon>
        <taxon>Euphorbiaceae</taxon>
        <taxon>Acalyphoideae</taxon>
        <taxon>Acalypheae</taxon>
        <taxon>Ricinus</taxon>
    </lineage>
</organism>
<protein>
    <submittedName>
        <fullName evidence="1">Uncharacterized protein</fullName>
    </submittedName>
</protein>
<gene>
    <name evidence="1" type="ORF">RCOM_1028520</name>
</gene>
<evidence type="ECO:0000313" key="2">
    <source>
        <dbReference type="Proteomes" id="UP000008311"/>
    </source>
</evidence>
<evidence type="ECO:0000313" key="1">
    <source>
        <dbReference type="EMBL" id="EEF35972.1"/>
    </source>
</evidence>
<keyword evidence="2" id="KW-1185">Reference proteome</keyword>
<proteinExistence type="predicted"/>
<dbReference type="Proteomes" id="UP000008311">
    <property type="component" value="Unassembled WGS sequence"/>
</dbReference>
<sequence length="100" mass="10983">MMPTEDSLFPIHHSYSYLRKLETQIMTSLLSIQTAAVMSATGTTVVTPSLGFAVVVEELGSSTGEKPAAPMVEETRVQTNGCCCGYRERQQERERSMCCS</sequence>
<accession>B9SK77</accession>
<dbReference type="InParanoid" id="B9SK77"/>